<dbReference type="KEGG" id="hds:HSR122_1044"/>
<dbReference type="Gene3D" id="1.20.120.1760">
    <property type="match status" value="1"/>
</dbReference>
<dbReference type="GO" id="GO:0008654">
    <property type="term" value="P:phospholipid biosynthetic process"/>
    <property type="evidence" value="ECO:0007669"/>
    <property type="project" value="InterPro"/>
</dbReference>
<dbReference type="NCBIfam" id="NF038086">
    <property type="entry name" value="anchor_synt_A"/>
    <property type="match status" value="1"/>
</dbReference>
<comment type="similarity">
    <text evidence="2">Belongs to the CDP-alcohol phosphatidyltransferase class-I family.</text>
</comment>
<dbReference type="Proteomes" id="UP000662973">
    <property type="component" value="Chromosome"/>
</dbReference>
<organism evidence="4 5">
    <name type="scientific">Halapricum desulfuricans</name>
    <dbReference type="NCBI Taxonomy" id="2841257"/>
    <lineage>
        <taxon>Archaea</taxon>
        <taxon>Methanobacteriati</taxon>
        <taxon>Methanobacteriota</taxon>
        <taxon>Stenosarchaea group</taxon>
        <taxon>Halobacteria</taxon>
        <taxon>Halobacteriales</taxon>
        <taxon>Haloarculaceae</taxon>
        <taxon>Halapricum</taxon>
    </lineage>
</organism>
<name>A0A897NDH3_9EURY</name>
<evidence type="ECO:0000256" key="2">
    <source>
        <dbReference type="RuleBase" id="RU003750"/>
    </source>
</evidence>
<evidence type="ECO:0000256" key="3">
    <source>
        <dbReference type="SAM" id="Phobius"/>
    </source>
</evidence>
<evidence type="ECO:0000313" key="4">
    <source>
        <dbReference type="EMBL" id="QSG08446.1"/>
    </source>
</evidence>
<evidence type="ECO:0000313" key="5">
    <source>
        <dbReference type="Proteomes" id="UP000662973"/>
    </source>
</evidence>
<feature type="transmembrane region" description="Helical" evidence="3">
    <location>
        <begin position="124"/>
        <end position="147"/>
    </location>
</feature>
<reference evidence="4 5" key="1">
    <citation type="submission" date="2020-11" db="EMBL/GenBank/DDBJ databases">
        <title>Carbohydrate-dependent, anaerobic sulfur respiration: A novel catabolism in halophilic archaea.</title>
        <authorList>
            <person name="Sorokin D.Y."/>
            <person name="Messina E."/>
            <person name="Smedile F."/>
            <person name="La Cono V."/>
            <person name="Hallsworth J.E."/>
            <person name="Yakimov M.M."/>
        </authorList>
    </citation>
    <scope>NUCLEOTIDE SEQUENCE [LARGE SCALE GENOMIC DNA]</scope>
    <source>
        <strain evidence="4 5">HSR12-2</strain>
    </source>
</reference>
<dbReference type="AlphaFoldDB" id="A0A897NDH3"/>
<feature type="transmembrane region" description="Helical" evidence="3">
    <location>
        <begin position="94"/>
        <end position="112"/>
    </location>
</feature>
<protein>
    <submittedName>
        <fullName evidence="4">Phosphatidylserine synthase</fullName>
    </submittedName>
</protein>
<evidence type="ECO:0000256" key="1">
    <source>
        <dbReference type="ARBA" id="ARBA00022679"/>
    </source>
</evidence>
<dbReference type="InterPro" id="IPR048254">
    <property type="entry name" value="CDP_ALCOHOL_P_TRANSF_CS"/>
</dbReference>
<gene>
    <name evidence="4" type="primary">pssA</name>
    <name evidence="4" type="ORF">HSR122_1044</name>
</gene>
<keyword evidence="5" id="KW-1185">Reference proteome</keyword>
<feature type="transmembrane region" description="Helical" evidence="3">
    <location>
        <begin position="60"/>
        <end position="82"/>
    </location>
</feature>
<dbReference type="InterPro" id="IPR000462">
    <property type="entry name" value="CDP-OH_P_trans"/>
</dbReference>
<sequence>MGHAGLDPEIERPKAILGDGTDMQLRPRFLGRLGAADVVTVANAALGFAAAVAATIDPRLAARLVLLAAIADGLDGVLARVYGSTQVGEYVDSLADVASFGVAPAVFVYVIASREWGLELATLSVAEVVTLAIPALYVAAAVVRLAMYTAYDLEDRTTRGVQTTLAATVLAAAYLSGVTDPAVLLGATGLFVYLMITTIEYPELAERDALAMGVVQAGAVLAPLAFARVFPRALLAAALAYLLLAPVVYPRSR</sequence>
<dbReference type="PROSITE" id="PS00379">
    <property type="entry name" value="CDP_ALCOHOL_P_TRANSF"/>
    <property type="match status" value="1"/>
</dbReference>
<keyword evidence="3" id="KW-0472">Membrane</keyword>
<proteinExistence type="inferred from homology"/>
<feature type="transmembrane region" description="Helical" evidence="3">
    <location>
        <begin position="33"/>
        <end position="54"/>
    </location>
</feature>
<feature type="transmembrane region" description="Helical" evidence="3">
    <location>
        <begin position="209"/>
        <end position="227"/>
    </location>
</feature>
<dbReference type="InterPro" id="IPR043130">
    <property type="entry name" value="CDP-OH_PTrfase_TM_dom"/>
</dbReference>
<accession>A0A897NDH3</accession>
<feature type="transmembrane region" description="Helical" evidence="3">
    <location>
        <begin position="159"/>
        <end position="176"/>
    </location>
</feature>
<dbReference type="GO" id="GO:0016780">
    <property type="term" value="F:phosphotransferase activity, for other substituted phosphate groups"/>
    <property type="evidence" value="ECO:0007669"/>
    <property type="project" value="InterPro"/>
</dbReference>
<keyword evidence="1 2" id="KW-0808">Transferase</keyword>
<dbReference type="EMBL" id="CP064788">
    <property type="protein sequence ID" value="QSG08446.1"/>
    <property type="molecule type" value="Genomic_DNA"/>
</dbReference>
<keyword evidence="3" id="KW-0812">Transmembrane</keyword>
<feature type="transmembrane region" description="Helical" evidence="3">
    <location>
        <begin position="233"/>
        <end position="249"/>
    </location>
</feature>
<feature type="transmembrane region" description="Helical" evidence="3">
    <location>
        <begin position="182"/>
        <end position="202"/>
    </location>
</feature>
<keyword evidence="3" id="KW-1133">Transmembrane helix</keyword>
<dbReference type="GO" id="GO:0016020">
    <property type="term" value="C:membrane"/>
    <property type="evidence" value="ECO:0007669"/>
    <property type="project" value="InterPro"/>
</dbReference>
<dbReference type="Pfam" id="PF01066">
    <property type="entry name" value="CDP-OH_P_transf"/>
    <property type="match status" value="1"/>
</dbReference>